<feature type="binding site" evidence="7">
    <location>
        <position position="15"/>
    </location>
    <ligand>
        <name>Mg(2+)</name>
        <dbReference type="ChEBI" id="CHEBI:18420"/>
    </ligand>
</feature>
<evidence type="ECO:0000256" key="2">
    <source>
        <dbReference type="ARBA" id="ARBA00022679"/>
    </source>
</evidence>
<dbReference type="PANTHER" id="PTHR21087:SF16">
    <property type="entry name" value="SHIKIMATE KINASE 1, CHLOROPLASTIC"/>
    <property type="match status" value="1"/>
</dbReference>
<dbReference type="PANTHER" id="PTHR21087">
    <property type="entry name" value="SHIKIMATE KINASE"/>
    <property type="match status" value="1"/>
</dbReference>
<feature type="binding site" evidence="7">
    <location>
        <position position="57"/>
    </location>
    <ligand>
        <name>substrate</name>
    </ligand>
</feature>
<sequence length="172" mass="19801">MKKIVLLGYMGCGKSTIAQNLSKITNIPFLDLDVCVEKKANLSIKEIFERHGEIYFRKLEHEMFLELLQSSEDSIIGLGGGTPCYANNHLLLQREDIVSVYLKASIETLYNRLVHNKSKRPLIANMDEEEMKEFIAKHLFDRSFYYNHAQHKVVVDNRTIDETVQDILALLA</sequence>
<dbReference type="SUPFAM" id="SSF52540">
    <property type="entry name" value="P-loop containing nucleoside triphosphate hydrolases"/>
    <property type="match status" value="1"/>
</dbReference>
<accession>A0ABP7H3P9</accession>
<dbReference type="PRINTS" id="PR01100">
    <property type="entry name" value="SHIKIMTKNASE"/>
</dbReference>
<keyword evidence="7" id="KW-0460">Magnesium</keyword>
<dbReference type="HAMAP" id="MF_00109">
    <property type="entry name" value="Shikimate_kinase"/>
    <property type="match status" value="1"/>
</dbReference>
<feature type="binding site" evidence="7">
    <location>
        <position position="120"/>
    </location>
    <ligand>
        <name>ATP</name>
        <dbReference type="ChEBI" id="CHEBI:30616"/>
    </ligand>
</feature>
<keyword evidence="9" id="KW-1185">Reference proteome</keyword>
<dbReference type="Pfam" id="PF01202">
    <property type="entry name" value="SKI"/>
    <property type="match status" value="1"/>
</dbReference>
<evidence type="ECO:0000256" key="1">
    <source>
        <dbReference type="ARBA" id="ARBA00022605"/>
    </source>
</evidence>
<comment type="cofactor">
    <cofactor evidence="7">
        <name>Mg(2+)</name>
        <dbReference type="ChEBI" id="CHEBI:18420"/>
    </cofactor>
    <text evidence="7">Binds 1 Mg(2+) ion per subunit.</text>
</comment>
<comment type="subunit">
    <text evidence="7">Monomer.</text>
</comment>
<dbReference type="Gene3D" id="3.40.50.300">
    <property type="entry name" value="P-loop containing nucleotide triphosphate hydrolases"/>
    <property type="match status" value="1"/>
</dbReference>
<comment type="function">
    <text evidence="7">Catalyzes the specific phosphorylation of the 3-hydroxyl group of shikimic acid using ATP as a cosubstrate.</text>
</comment>
<keyword evidence="1 7" id="KW-0028">Amino-acid biosynthesis</keyword>
<keyword evidence="7" id="KW-0963">Cytoplasm</keyword>
<comment type="pathway">
    <text evidence="7">Metabolic intermediate biosynthesis; chorismate biosynthesis; chorismate from D-erythrose 4-phosphate and phosphoenolpyruvate: step 5/7.</text>
</comment>
<dbReference type="EC" id="2.7.1.71" evidence="7"/>
<organism evidence="8 9">
    <name type="scientific">Flavobacterium ginsengiterrae</name>
    <dbReference type="NCBI Taxonomy" id="871695"/>
    <lineage>
        <taxon>Bacteria</taxon>
        <taxon>Pseudomonadati</taxon>
        <taxon>Bacteroidota</taxon>
        <taxon>Flavobacteriia</taxon>
        <taxon>Flavobacteriales</taxon>
        <taxon>Flavobacteriaceae</taxon>
        <taxon>Flavobacterium</taxon>
    </lineage>
</organism>
<keyword evidence="4 7" id="KW-0418">Kinase</keyword>
<dbReference type="InterPro" id="IPR031322">
    <property type="entry name" value="Shikimate/glucono_kinase"/>
</dbReference>
<evidence type="ECO:0000313" key="9">
    <source>
        <dbReference type="Proteomes" id="UP001500748"/>
    </source>
</evidence>
<dbReference type="InterPro" id="IPR027417">
    <property type="entry name" value="P-loop_NTPase"/>
</dbReference>
<protein>
    <recommendedName>
        <fullName evidence="7">Shikimate kinase</fullName>
        <shortName evidence="7">SK</shortName>
        <ecNumber evidence="7">2.7.1.71</ecNumber>
    </recommendedName>
</protein>
<dbReference type="RefSeq" id="WP_345146735.1">
    <property type="nucleotide sequence ID" value="NZ_BAABDU010000007.1"/>
</dbReference>
<comment type="caution">
    <text evidence="8">The sequence shown here is derived from an EMBL/GenBank/DDBJ whole genome shotgun (WGS) entry which is preliminary data.</text>
</comment>
<evidence type="ECO:0000313" key="8">
    <source>
        <dbReference type="EMBL" id="GAA3781282.1"/>
    </source>
</evidence>
<evidence type="ECO:0000256" key="5">
    <source>
        <dbReference type="ARBA" id="ARBA00022840"/>
    </source>
</evidence>
<name>A0ABP7H3P9_9FLAO</name>
<feature type="binding site" evidence="7">
    <location>
        <begin position="11"/>
        <end position="16"/>
    </location>
    <ligand>
        <name>ATP</name>
        <dbReference type="ChEBI" id="CHEBI:30616"/>
    </ligand>
</feature>
<evidence type="ECO:0000256" key="7">
    <source>
        <dbReference type="HAMAP-Rule" id="MF_00109"/>
    </source>
</evidence>
<comment type="similarity">
    <text evidence="7">Belongs to the shikimate kinase family.</text>
</comment>
<dbReference type="InterPro" id="IPR000623">
    <property type="entry name" value="Shikimate_kinase/TSH1"/>
</dbReference>
<feature type="binding site" evidence="7">
    <location>
        <position position="80"/>
    </location>
    <ligand>
        <name>substrate</name>
    </ligand>
</feature>
<gene>
    <name evidence="7" type="primary">aroK</name>
    <name evidence="8" type="ORF">GCM10022423_42200</name>
</gene>
<reference evidence="9" key="1">
    <citation type="journal article" date="2019" name="Int. J. Syst. Evol. Microbiol.">
        <title>The Global Catalogue of Microorganisms (GCM) 10K type strain sequencing project: providing services to taxonomists for standard genome sequencing and annotation.</title>
        <authorList>
            <consortium name="The Broad Institute Genomics Platform"/>
            <consortium name="The Broad Institute Genome Sequencing Center for Infectious Disease"/>
            <person name="Wu L."/>
            <person name="Ma J."/>
        </authorList>
    </citation>
    <scope>NUCLEOTIDE SEQUENCE [LARGE SCALE GENOMIC DNA]</scope>
    <source>
        <strain evidence="9">JCM 17337</strain>
    </source>
</reference>
<dbReference type="Proteomes" id="UP001500748">
    <property type="component" value="Unassembled WGS sequence"/>
</dbReference>
<dbReference type="CDD" id="cd00464">
    <property type="entry name" value="SK"/>
    <property type="match status" value="1"/>
</dbReference>
<dbReference type="GO" id="GO:0016301">
    <property type="term" value="F:kinase activity"/>
    <property type="evidence" value="ECO:0007669"/>
    <property type="project" value="UniProtKB-KW"/>
</dbReference>
<dbReference type="EMBL" id="BAABDU010000007">
    <property type="protein sequence ID" value="GAA3781282.1"/>
    <property type="molecule type" value="Genomic_DNA"/>
</dbReference>
<feature type="binding site" evidence="7">
    <location>
        <position position="33"/>
    </location>
    <ligand>
        <name>substrate</name>
    </ligand>
</feature>
<keyword evidence="6 7" id="KW-0057">Aromatic amino acid biosynthesis</keyword>
<feature type="binding site" evidence="7">
    <location>
        <position position="158"/>
    </location>
    <ligand>
        <name>ATP</name>
        <dbReference type="ChEBI" id="CHEBI:30616"/>
    </ligand>
</feature>
<keyword evidence="5 7" id="KW-0067">ATP-binding</keyword>
<keyword evidence="3 7" id="KW-0547">Nucleotide-binding</keyword>
<evidence type="ECO:0000256" key="3">
    <source>
        <dbReference type="ARBA" id="ARBA00022741"/>
    </source>
</evidence>
<comment type="subcellular location">
    <subcellularLocation>
        <location evidence="7">Cytoplasm</location>
    </subcellularLocation>
</comment>
<proteinExistence type="inferred from homology"/>
<evidence type="ECO:0000256" key="4">
    <source>
        <dbReference type="ARBA" id="ARBA00022777"/>
    </source>
</evidence>
<comment type="catalytic activity">
    <reaction evidence="7">
        <text>shikimate + ATP = 3-phosphoshikimate + ADP + H(+)</text>
        <dbReference type="Rhea" id="RHEA:13121"/>
        <dbReference type="ChEBI" id="CHEBI:15378"/>
        <dbReference type="ChEBI" id="CHEBI:30616"/>
        <dbReference type="ChEBI" id="CHEBI:36208"/>
        <dbReference type="ChEBI" id="CHEBI:145989"/>
        <dbReference type="ChEBI" id="CHEBI:456216"/>
        <dbReference type="EC" id="2.7.1.71"/>
    </reaction>
</comment>
<feature type="binding site" evidence="7">
    <location>
        <position position="142"/>
    </location>
    <ligand>
        <name>substrate</name>
    </ligand>
</feature>
<keyword evidence="7" id="KW-0479">Metal-binding</keyword>
<evidence type="ECO:0000256" key="6">
    <source>
        <dbReference type="ARBA" id="ARBA00023141"/>
    </source>
</evidence>
<keyword evidence="2 7" id="KW-0808">Transferase</keyword>